<gene>
    <name evidence="1" type="ORF">HZH68_008444</name>
</gene>
<keyword evidence="2" id="KW-1185">Reference proteome</keyword>
<comment type="caution">
    <text evidence="1">The sequence shown here is derived from an EMBL/GenBank/DDBJ whole genome shotgun (WGS) entry which is preliminary data.</text>
</comment>
<evidence type="ECO:0000313" key="2">
    <source>
        <dbReference type="Proteomes" id="UP000617340"/>
    </source>
</evidence>
<reference evidence="1" key="1">
    <citation type="journal article" date="2020" name="G3 (Bethesda)">
        <title>High-Quality Assemblies for Three Invasive Social Wasps from the &lt;i&gt;Vespula&lt;/i&gt; Genus.</title>
        <authorList>
            <person name="Harrop T.W.R."/>
            <person name="Guhlin J."/>
            <person name="McLaughlin G.M."/>
            <person name="Permina E."/>
            <person name="Stockwell P."/>
            <person name="Gilligan J."/>
            <person name="Le Lec M.F."/>
            <person name="Gruber M.A.M."/>
            <person name="Quinn O."/>
            <person name="Lovegrove M."/>
            <person name="Duncan E.J."/>
            <person name="Remnant E.J."/>
            <person name="Van Eeckhoven J."/>
            <person name="Graham B."/>
            <person name="Knapp R.A."/>
            <person name="Langford K.W."/>
            <person name="Kronenberg Z."/>
            <person name="Press M.O."/>
            <person name="Eacker S.M."/>
            <person name="Wilson-Rankin E.E."/>
            <person name="Purcell J."/>
            <person name="Lester P.J."/>
            <person name="Dearden P.K."/>
        </authorList>
    </citation>
    <scope>NUCLEOTIDE SEQUENCE</scope>
    <source>
        <strain evidence="1">Linc-1</strain>
    </source>
</reference>
<name>A0A834JZC4_VESGE</name>
<sequence length="81" mass="9433">MTQGYNNGPKSGSRWNVEIYIEEQGNGEEYAEEEEEEEDRVSSQIFAATSRRKVISDIFRYTTTCIFLKNECGPENQTEWL</sequence>
<evidence type="ECO:0000313" key="1">
    <source>
        <dbReference type="EMBL" id="KAF7397222.1"/>
    </source>
</evidence>
<proteinExistence type="predicted"/>
<dbReference type="AlphaFoldDB" id="A0A834JZC4"/>
<dbReference type="EMBL" id="JACSDZ010000008">
    <property type="protein sequence ID" value="KAF7397222.1"/>
    <property type="molecule type" value="Genomic_DNA"/>
</dbReference>
<dbReference type="Proteomes" id="UP000617340">
    <property type="component" value="Unassembled WGS sequence"/>
</dbReference>
<accession>A0A834JZC4</accession>
<organism evidence="1 2">
    <name type="scientific">Vespula germanica</name>
    <name type="common">German yellow jacket</name>
    <name type="synonym">Paravespula germanica</name>
    <dbReference type="NCBI Taxonomy" id="30212"/>
    <lineage>
        <taxon>Eukaryota</taxon>
        <taxon>Metazoa</taxon>
        <taxon>Ecdysozoa</taxon>
        <taxon>Arthropoda</taxon>
        <taxon>Hexapoda</taxon>
        <taxon>Insecta</taxon>
        <taxon>Pterygota</taxon>
        <taxon>Neoptera</taxon>
        <taxon>Endopterygota</taxon>
        <taxon>Hymenoptera</taxon>
        <taxon>Apocrita</taxon>
        <taxon>Aculeata</taxon>
        <taxon>Vespoidea</taxon>
        <taxon>Vespidae</taxon>
        <taxon>Vespinae</taxon>
        <taxon>Vespula</taxon>
    </lineage>
</organism>
<protein>
    <submittedName>
        <fullName evidence="1">Uncharacterized protein</fullName>
    </submittedName>
</protein>